<feature type="region of interest" description="Disordered" evidence="1">
    <location>
        <begin position="704"/>
        <end position="728"/>
    </location>
</feature>
<dbReference type="GO" id="GO:0008380">
    <property type="term" value="P:RNA splicing"/>
    <property type="evidence" value="ECO:0007669"/>
    <property type="project" value="TreeGrafter"/>
</dbReference>
<evidence type="ECO:0000313" key="3">
    <source>
        <dbReference type="Proteomes" id="UP001146793"/>
    </source>
</evidence>
<dbReference type="PANTHER" id="PTHR46589">
    <property type="entry name" value="APOPTOTIC CHROMATIN CONDENSATION INDUCER IN THE NUCLEUS"/>
    <property type="match status" value="1"/>
</dbReference>
<dbReference type="Gene3D" id="1.25.40.10">
    <property type="entry name" value="Tetratricopeptide repeat domain"/>
    <property type="match status" value="2"/>
</dbReference>
<organism evidence="2 3">
    <name type="scientific">Anaeramoeba flamelloides</name>
    <dbReference type="NCBI Taxonomy" id="1746091"/>
    <lineage>
        <taxon>Eukaryota</taxon>
        <taxon>Metamonada</taxon>
        <taxon>Anaeramoebidae</taxon>
        <taxon>Anaeramoeba</taxon>
    </lineage>
</organism>
<feature type="compositionally biased region" description="Basic and acidic residues" evidence="1">
    <location>
        <begin position="232"/>
        <end position="270"/>
    </location>
</feature>
<name>A0AAV7YK15_9EUKA</name>
<feature type="compositionally biased region" description="Acidic residues" evidence="1">
    <location>
        <begin position="707"/>
        <end position="726"/>
    </location>
</feature>
<evidence type="ECO:0000313" key="2">
    <source>
        <dbReference type="EMBL" id="KAJ3427908.1"/>
    </source>
</evidence>
<dbReference type="Proteomes" id="UP001146793">
    <property type="component" value="Unassembled WGS sequence"/>
</dbReference>
<feature type="compositionally biased region" description="Basic and acidic residues" evidence="1">
    <location>
        <begin position="539"/>
        <end position="614"/>
    </location>
</feature>
<protein>
    <submittedName>
        <fullName evidence="2">Chascon isoform d-related</fullName>
    </submittedName>
</protein>
<feature type="region of interest" description="Disordered" evidence="1">
    <location>
        <begin position="539"/>
        <end position="625"/>
    </location>
</feature>
<feature type="compositionally biased region" description="Acidic residues" evidence="1">
    <location>
        <begin position="615"/>
        <end position="625"/>
    </location>
</feature>
<reference evidence="2" key="1">
    <citation type="submission" date="2022-08" db="EMBL/GenBank/DDBJ databases">
        <title>Novel sulphate-reducing endosymbionts in the free-living metamonad Anaeramoeba.</title>
        <authorList>
            <person name="Jerlstrom-Hultqvist J."/>
            <person name="Cepicka I."/>
            <person name="Gallot-Lavallee L."/>
            <person name="Salas-Leiva D."/>
            <person name="Curtis B.A."/>
            <person name="Zahonova K."/>
            <person name="Pipaliya S."/>
            <person name="Dacks J."/>
            <person name="Roger A.J."/>
        </authorList>
    </citation>
    <scope>NUCLEOTIDE SEQUENCE</scope>
    <source>
        <strain evidence="2">Busselton2</strain>
    </source>
</reference>
<dbReference type="InterPro" id="IPR052793">
    <property type="entry name" value="EJC-associated_protein"/>
</dbReference>
<dbReference type="InterPro" id="IPR011990">
    <property type="entry name" value="TPR-like_helical_dom_sf"/>
</dbReference>
<dbReference type="SUPFAM" id="SSF48452">
    <property type="entry name" value="TPR-like"/>
    <property type="match status" value="3"/>
</dbReference>
<evidence type="ECO:0000256" key="1">
    <source>
        <dbReference type="SAM" id="MobiDB-lite"/>
    </source>
</evidence>
<dbReference type="GO" id="GO:0061574">
    <property type="term" value="C:ASAP complex"/>
    <property type="evidence" value="ECO:0007669"/>
    <property type="project" value="TreeGrafter"/>
</dbReference>
<dbReference type="PANTHER" id="PTHR46589:SF1">
    <property type="entry name" value="APOPTOTIC CHROMATIN CONDENSATION INDUCER IN THE NUCLEUS"/>
    <property type="match status" value="1"/>
</dbReference>
<proteinExistence type="predicted"/>
<sequence length="1069" mass="124806">MKTVNNLQHPSFLLGITNLNQGNFEIATQELENSYSYFQSQNMLIESFTCLDTLGSIQEMEEDYESSCKYYEKLIEQAKAFQFIDQELMGRIKLSTSLIKCECFTQSFLQHLEIMKIYESTQNKQDQQSKQNEENKNNKKKLDCVIELLRFGRLSRKLETQTSVTLLLNSFELFSEYVKDQIITKKLIKLQNKICLNLAKSLRKMDLPNQALEYLTHIKESLLGLKIENEKEQKTDDQNKKKELKENEKKSEKEKKEEKENENEKEKENENENENESQPEEEAEGQENEKKNNQLFGIEYLHQTLIACLIEFEKNYKQLNLRDKQLSIMCELSDCYRSYLYHFKTKKDNANELMTIQENFETLLLDLGSLAIDQFEKPLALKVLNELLNLIENKKNNEQMIIQVLMSFSALHLIDGNFIRSMAFCEKSLSILLDLKEKLNIKGIELKKGENGKKNETTNNYTNIDDKPKKKIDELEQKILNQDLNDDVDFFDGIISQFGDDIKNIFQEKPLVGVKSSGQTINNNQEKNTQINENKNILQEKKENENEKGKQNGKENETEKEKKNIPKEKEKQNENEKDKEKEKEKQNKNEKQIENENENENEKKSEIMVKKEDIQDQVEEGEEEGVYTEEEIFQDLVFVLINTANLNILLGKYQTAKDLYKQANQITFIYNDHEARFMSMIELAKLYSFLGKNQKSIKIIEQLQEKEEGDDDDDDDDDDNDDEDDEQPFKTNEKINISLLLSKILIDENKIEKSKILVNQTLGMLENEKKSNFKTLNIKLNLVLAELYISEGNYSYFVKKYEQILLQKIPLPKELSIQFELKICEIYLRMGNINELFSLSAKCCEESDQMNYPKSTALSYMYTGYSLLFKNGMEAAKLIHDVFGNALTIANQIGDINTIIEISCKYIEVLLLMKERKLAEDLSYKTFNIVNEFGIKKWGDYIAVLFAHSYSLNFRFLTARRMLNASIRAFKKIHNNSNLLIAYINYGAASCIIEDWVTASHYFQLSIDLSKKLNHRIYECESLIGYSKALKNLKQFNKSKEILNNALEIGKEINSLFLTNIINYKLSKL</sequence>
<dbReference type="GO" id="GO:0003723">
    <property type="term" value="F:RNA binding"/>
    <property type="evidence" value="ECO:0007669"/>
    <property type="project" value="TreeGrafter"/>
</dbReference>
<comment type="caution">
    <text evidence="2">The sequence shown here is derived from an EMBL/GenBank/DDBJ whole genome shotgun (WGS) entry which is preliminary data.</text>
</comment>
<feature type="compositionally biased region" description="Acidic residues" evidence="1">
    <location>
        <begin position="271"/>
        <end position="286"/>
    </location>
</feature>
<dbReference type="GO" id="GO:0071011">
    <property type="term" value="C:precatalytic spliceosome"/>
    <property type="evidence" value="ECO:0007669"/>
    <property type="project" value="TreeGrafter"/>
</dbReference>
<feature type="region of interest" description="Disordered" evidence="1">
    <location>
        <begin position="232"/>
        <end position="289"/>
    </location>
</feature>
<accession>A0AAV7YK15</accession>
<gene>
    <name evidence="2" type="ORF">M0812_25538</name>
</gene>
<dbReference type="EMBL" id="JANTQA010000060">
    <property type="protein sequence ID" value="KAJ3427908.1"/>
    <property type="molecule type" value="Genomic_DNA"/>
</dbReference>
<dbReference type="AlphaFoldDB" id="A0AAV7YK15"/>